<dbReference type="Proteomes" id="UP000391834">
    <property type="component" value="Unassembled WGS sequence"/>
</dbReference>
<dbReference type="EMBL" id="BLAX01000001">
    <property type="protein sequence ID" value="GET34228.1"/>
    <property type="molecule type" value="Genomic_DNA"/>
</dbReference>
<evidence type="ECO:0000313" key="1">
    <source>
        <dbReference type="EMBL" id="GET34228.1"/>
    </source>
</evidence>
<organism evidence="1 2">
    <name type="scientific">Prolixibacter bellariivorans</name>
    <dbReference type="NCBI Taxonomy" id="314319"/>
    <lineage>
        <taxon>Bacteria</taxon>
        <taxon>Pseudomonadati</taxon>
        <taxon>Bacteroidota</taxon>
        <taxon>Bacteroidia</taxon>
        <taxon>Marinilabiliales</taxon>
        <taxon>Prolixibacteraceae</taxon>
        <taxon>Prolixibacter</taxon>
    </lineage>
</organism>
<dbReference type="OrthoDB" id="1118427at2"/>
<dbReference type="Gene3D" id="3.90.930.1">
    <property type="match status" value="1"/>
</dbReference>
<dbReference type="PROSITE" id="PS51257">
    <property type="entry name" value="PROKAR_LIPOPROTEIN"/>
    <property type="match status" value="1"/>
</dbReference>
<name>A0A5M4B2S5_9BACT</name>
<sequence length="196" mass="22332">MRNLVVIFFLVFGLTSCRSTSDIPEITHRNISVVSGNGTVEANILIERNKKAAKGDPAKMYAGYYLSGIHYTQGMVVGHPLDGLYRKFDGDNQLMISGKYQDGLKDGLWRKWNKAGKLTESSTYRKGILDGERRIYFQGHPASIEQYKKGELDGKQITFVSSDSIRVERYRNGEKIVKKHLFHGWFHPSQKKDTIQ</sequence>
<evidence type="ECO:0000313" key="2">
    <source>
        <dbReference type="Proteomes" id="UP000391834"/>
    </source>
</evidence>
<keyword evidence="2" id="KW-1185">Reference proteome</keyword>
<dbReference type="SUPFAM" id="SSF82185">
    <property type="entry name" value="Histone H3 K4-specific methyltransferase SET7/9 N-terminal domain"/>
    <property type="match status" value="1"/>
</dbReference>
<comment type="caution">
    <text evidence="1">The sequence shown here is derived from an EMBL/GenBank/DDBJ whole genome shotgun (WGS) entry which is preliminary data.</text>
</comment>
<dbReference type="AlphaFoldDB" id="A0A5M4B2S5"/>
<accession>A0A5M4B2S5</accession>
<evidence type="ECO:0008006" key="3">
    <source>
        <dbReference type="Google" id="ProtNLM"/>
    </source>
</evidence>
<protein>
    <recommendedName>
        <fullName evidence="3">Toxin-antitoxin system YwqK family antitoxin</fullName>
    </recommendedName>
</protein>
<proteinExistence type="predicted"/>
<reference evidence="1 2" key="1">
    <citation type="submission" date="2019-10" db="EMBL/GenBank/DDBJ databases">
        <title>Prolixibacter strains distinguished by the presence of nitrate reductase genes were adept at nitrate-dependent anaerobic corrosion of metallic iron and carbon steel.</title>
        <authorList>
            <person name="Iino T."/>
            <person name="Shono N."/>
            <person name="Ito K."/>
            <person name="Nakamura R."/>
            <person name="Sueoka K."/>
            <person name="Harayama S."/>
            <person name="Ohkuma M."/>
        </authorList>
    </citation>
    <scope>NUCLEOTIDE SEQUENCE [LARGE SCALE GENOMIC DNA]</scope>
    <source>
        <strain evidence="1 2">JCM 13498</strain>
    </source>
</reference>
<dbReference type="RefSeq" id="WP_025866171.1">
    <property type="nucleotide sequence ID" value="NZ_BLAX01000001.1"/>
</dbReference>
<gene>
    <name evidence="1" type="ORF">PbJCM13498_30910</name>
</gene>